<sequence length="599" mass="66523">MHRNQIIVRYTMNTIKNPTIVSLFVVLFIAGLSLIPVQAENLTIPQTLIAKMDTTVPRYPSDTLWKKLASEYASRINQLDSSNLLVQKNLPRLQEKVLLIYKSFNNIDRYGSNLYHYMAATSLLPYLELYVSALERGVDPARSFPGSHIGGAFISPSGNYTVGYRYAIPVSYSPLKAFPAVVCFQSEPNPVTVSHSSYIFVWAQSGTSKETFMDIAKDLHMDPFGTYIVSHSDGALGGVQNAARIPHNFAAYVPLSSGIREPIRFDTWQYIRYLQNIPVLIMCGTTDPFIANNQAVYQEISAAGGIVEWRSWVGYHEQSVLSEEIEFQIMTDFFDKYRLYPYPQTVTHLIDNIKYTRAYWVNALLNKNYSASGTELYMLGVSFKVTAHKTINTIEVEYADNHISGFDFFLNDSLVSNKSQPVKVVRGSDTLFNGIIPGDGKLTVHLYDASSIPTSLPPMHQAAGYFSNMETTLLWEGLSAIEQTYFGATTPIPRDVPAQQTSVEADIINDQQPLVVTVGPNPFNPATTITVNHGGAVTVSLKIYTIKGEMVKDLTPSFSNTGSSAHSCVWDAGKMPSGTYIVRAVKGKQAITKQITLLK</sequence>
<evidence type="ECO:0000313" key="1">
    <source>
        <dbReference type="EMBL" id="OGK07390.1"/>
    </source>
</evidence>
<dbReference type="Proteomes" id="UP000179243">
    <property type="component" value="Unassembled WGS sequence"/>
</dbReference>
<dbReference type="Gene3D" id="3.40.50.1820">
    <property type="entry name" value="alpha/beta hydrolase"/>
    <property type="match status" value="1"/>
</dbReference>
<gene>
    <name evidence="1" type="ORF">A2519_21220</name>
</gene>
<dbReference type="InterPro" id="IPR026444">
    <property type="entry name" value="Secre_tail"/>
</dbReference>
<name>A0A1F7FL50_UNCRA</name>
<dbReference type="SUPFAM" id="SSF53474">
    <property type="entry name" value="alpha/beta-Hydrolases"/>
    <property type="match status" value="1"/>
</dbReference>
<organism evidence="1 2">
    <name type="scientific">Candidatus Raymondbacteria bacterium RIFOXYD12_FULL_49_13</name>
    <dbReference type="NCBI Taxonomy" id="1817890"/>
    <lineage>
        <taxon>Bacteria</taxon>
        <taxon>Raymondiibacteriota</taxon>
    </lineage>
</organism>
<reference evidence="1 2" key="1">
    <citation type="journal article" date="2016" name="Nat. Commun.">
        <title>Thousands of microbial genomes shed light on interconnected biogeochemical processes in an aquifer system.</title>
        <authorList>
            <person name="Anantharaman K."/>
            <person name="Brown C.T."/>
            <person name="Hug L.A."/>
            <person name="Sharon I."/>
            <person name="Castelle C.J."/>
            <person name="Probst A.J."/>
            <person name="Thomas B.C."/>
            <person name="Singh A."/>
            <person name="Wilkins M.J."/>
            <person name="Karaoz U."/>
            <person name="Brodie E.L."/>
            <person name="Williams K.H."/>
            <person name="Hubbard S.S."/>
            <person name="Banfield J.F."/>
        </authorList>
    </citation>
    <scope>NUCLEOTIDE SEQUENCE [LARGE SCALE GENOMIC DNA]</scope>
</reference>
<accession>A0A1F7FL50</accession>
<protein>
    <recommendedName>
        <fullName evidence="3">Secretion system C-terminal sorting domain-containing protein</fullName>
    </recommendedName>
</protein>
<proteinExistence type="predicted"/>
<dbReference type="NCBIfam" id="TIGR04183">
    <property type="entry name" value="Por_Secre_tail"/>
    <property type="match status" value="1"/>
</dbReference>
<dbReference type="AlphaFoldDB" id="A0A1F7FL50"/>
<comment type="caution">
    <text evidence="1">The sequence shown here is derived from an EMBL/GenBank/DDBJ whole genome shotgun (WGS) entry which is preliminary data.</text>
</comment>
<dbReference type="EMBL" id="MFYX01000009">
    <property type="protein sequence ID" value="OGK07390.1"/>
    <property type="molecule type" value="Genomic_DNA"/>
</dbReference>
<dbReference type="InterPro" id="IPR029058">
    <property type="entry name" value="AB_hydrolase_fold"/>
</dbReference>
<evidence type="ECO:0008006" key="3">
    <source>
        <dbReference type="Google" id="ProtNLM"/>
    </source>
</evidence>
<evidence type="ECO:0000313" key="2">
    <source>
        <dbReference type="Proteomes" id="UP000179243"/>
    </source>
</evidence>